<dbReference type="RefSeq" id="WP_259611924.1">
    <property type="nucleotide sequence ID" value="NZ_CP091139.2"/>
</dbReference>
<dbReference type="InterPro" id="IPR012349">
    <property type="entry name" value="Split_barrel_FMN-bd"/>
</dbReference>
<organism evidence="1 2">
    <name type="scientific">Microbacterium elymi</name>
    <dbReference type="NCBI Taxonomy" id="2909587"/>
    <lineage>
        <taxon>Bacteria</taxon>
        <taxon>Bacillati</taxon>
        <taxon>Actinomycetota</taxon>
        <taxon>Actinomycetes</taxon>
        <taxon>Micrococcales</taxon>
        <taxon>Microbacteriaceae</taxon>
        <taxon>Microbacterium</taxon>
    </lineage>
</organism>
<reference evidence="1" key="1">
    <citation type="submission" date="2022-01" db="EMBL/GenBank/DDBJ databases">
        <title>Microbacterium eymi and Microbacterium rhizovicinus sp. nov., isolated from the rhizospheric soil of Elymus tsukushiensis, a plant native to the Dokdo Islands, Republic of Korea.</title>
        <authorList>
            <person name="Hwang Y.J."/>
        </authorList>
    </citation>
    <scope>NUCLEOTIDE SEQUENCE</scope>
    <source>
        <strain evidence="1">KUDC0405</strain>
    </source>
</reference>
<evidence type="ECO:0000313" key="2">
    <source>
        <dbReference type="Proteomes" id="UP001054811"/>
    </source>
</evidence>
<dbReference type="Proteomes" id="UP001054811">
    <property type="component" value="Chromosome"/>
</dbReference>
<proteinExistence type="predicted"/>
<evidence type="ECO:0000313" key="1">
    <source>
        <dbReference type="EMBL" id="UUT35346.1"/>
    </source>
</evidence>
<name>A0ABY5NJK4_9MICO</name>
<keyword evidence="2" id="KW-1185">Reference proteome</keyword>
<dbReference type="Gene3D" id="2.30.110.10">
    <property type="entry name" value="Electron Transport, Fmn-binding Protein, Chain A"/>
    <property type="match status" value="1"/>
</dbReference>
<dbReference type="EMBL" id="CP091139">
    <property type="protein sequence ID" value="UUT35346.1"/>
    <property type="molecule type" value="Genomic_DNA"/>
</dbReference>
<sequence>MVELSFRQRYLKALNATLNRLTRRMARAGIGPFSLVINVGRRSGTVYETPVILARADDAFIAELTYGPDVNWYRNITAAGHCEVVVKGRRHRIDRIGPCPTAEGLRAFGGAKAVLLRALHRTDFRTLHIADDD</sequence>
<protein>
    <submittedName>
        <fullName evidence="1">Nitroreductase/quinone reductase family protein</fullName>
    </submittedName>
</protein>
<dbReference type="InterPro" id="IPR004378">
    <property type="entry name" value="F420H2_quin_Rdtase"/>
</dbReference>
<accession>A0ABY5NJK4</accession>
<dbReference type="Pfam" id="PF04075">
    <property type="entry name" value="F420H2_quin_red"/>
    <property type="match status" value="1"/>
</dbReference>
<gene>
    <name evidence="1" type="ORF">L2X98_34935</name>
</gene>